<comment type="caution">
    <text evidence="3">The sequence shown here is derived from an EMBL/GenBank/DDBJ whole genome shotgun (WGS) entry which is preliminary data.</text>
</comment>
<proteinExistence type="inferred from homology"/>
<reference evidence="3 4" key="1">
    <citation type="journal article" date="2020" name="ISME J.">
        <title>Uncovering the hidden diversity of litter-decomposition mechanisms in mushroom-forming fungi.</title>
        <authorList>
            <person name="Floudas D."/>
            <person name="Bentzer J."/>
            <person name="Ahren D."/>
            <person name="Johansson T."/>
            <person name="Persson P."/>
            <person name="Tunlid A."/>
        </authorList>
    </citation>
    <scope>NUCLEOTIDE SEQUENCE [LARGE SCALE GENOMIC DNA]</scope>
    <source>
        <strain evidence="3 4">CBS 291.85</strain>
    </source>
</reference>
<dbReference type="Pfam" id="PF05794">
    <property type="entry name" value="Tcp11"/>
    <property type="match status" value="1"/>
</dbReference>
<feature type="compositionally biased region" description="Basic residues" evidence="2">
    <location>
        <begin position="26"/>
        <end position="51"/>
    </location>
</feature>
<dbReference type="OrthoDB" id="276323at2759"/>
<comment type="similarity">
    <text evidence="1">Belongs to the TCP11 family.</text>
</comment>
<sequence length="580" mass="65188">MDHLPQGLPKKRKAEHDDDIPPVPRLPRHTNPKRPRLTRPHITHRHPRRPPIARIGSDVEDIGIVPSVSPGPLSGSLLSAKRRQQPTLNNDEFPADFDAALTLVPSLYPHISRQTLKELDLEVILRNPQLRHDLLFDYGLQFRPTHSRRKRQVADAYWAAVTREVETGCTCFSLDRRLCPLPTPVCICTHIPHPPASPVVCFLTHAVTIRMPSRIRPLLNEFLEVLTLVIQPLQSIYAMYVNPDSFRSQMAEHSTQAKYIRSIFDPALIEQELKHDALDLSTLLRVIGITLKRLCAPSAMKPPGGRASKADAVNAFRSCLDILELMKLDIANHQVQSVRMNIARSSGQYELSAFQTVSPSCPPVTQQWLMQSFSSLQSEVNPIPHLHHPEHINFRSLLRNRQVYLATLKGLINLVFNPPSMQPAVVVGSDNPSTRSFCAKSSLPEYPETLYLDHLRLRNLTRDLGDIVVTYMFLLLFRQLLYSSDCADTSPPPAFTVDGSDMLKLKNEIQAIGVSRLGSGLSRNTADHCGEKAEPHLKDTAKWAILKDDIVLHVARRAQEKRTAGDTPLHLPHSLLLTND</sequence>
<dbReference type="PANTHER" id="PTHR12832:SF11">
    <property type="entry name" value="LD23868P"/>
    <property type="match status" value="1"/>
</dbReference>
<dbReference type="AlphaFoldDB" id="A0A8H5GR15"/>
<dbReference type="InterPro" id="IPR008862">
    <property type="entry name" value="Tcp11"/>
</dbReference>
<accession>A0A8H5GR15</accession>
<dbReference type="GO" id="GO:0010737">
    <property type="term" value="P:protein kinase A signaling"/>
    <property type="evidence" value="ECO:0007669"/>
    <property type="project" value="TreeGrafter"/>
</dbReference>
<evidence type="ECO:0000256" key="2">
    <source>
        <dbReference type="SAM" id="MobiDB-lite"/>
    </source>
</evidence>
<dbReference type="PANTHER" id="PTHR12832">
    <property type="entry name" value="TESTIS-SPECIFIC PROTEIN PBS13 T-COMPLEX 11"/>
    <property type="match status" value="1"/>
</dbReference>
<dbReference type="EMBL" id="JAACJM010000013">
    <property type="protein sequence ID" value="KAF5369522.1"/>
    <property type="molecule type" value="Genomic_DNA"/>
</dbReference>
<dbReference type="Proteomes" id="UP000559256">
    <property type="component" value="Unassembled WGS sequence"/>
</dbReference>
<feature type="region of interest" description="Disordered" evidence="2">
    <location>
        <begin position="1"/>
        <end position="53"/>
    </location>
</feature>
<organism evidence="3 4">
    <name type="scientific">Tetrapyrgos nigripes</name>
    <dbReference type="NCBI Taxonomy" id="182062"/>
    <lineage>
        <taxon>Eukaryota</taxon>
        <taxon>Fungi</taxon>
        <taxon>Dikarya</taxon>
        <taxon>Basidiomycota</taxon>
        <taxon>Agaricomycotina</taxon>
        <taxon>Agaricomycetes</taxon>
        <taxon>Agaricomycetidae</taxon>
        <taxon>Agaricales</taxon>
        <taxon>Marasmiineae</taxon>
        <taxon>Marasmiaceae</taxon>
        <taxon>Tetrapyrgos</taxon>
    </lineage>
</organism>
<evidence type="ECO:0000313" key="4">
    <source>
        <dbReference type="Proteomes" id="UP000559256"/>
    </source>
</evidence>
<keyword evidence="4" id="KW-1185">Reference proteome</keyword>
<name>A0A8H5GR15_9AGAR</name>
<evidence type="ECO:0000313" key="3">
    <source>
        <dbReference type="EMBL" id="KAF5369522.1"/>
    </source>
</evidence>
<evidence type="ECO:0000256" key="1">
    <source>
        <dbReference type="ARBA" id="ARBA00010954"/>
    </source>
</evidence>
<gene>
    <name evidence="3" type="ORF">D9758_002664</name>
</gene>
<protein>
    <submittedName>
        <fullName evidence="3">Uncharacterized protein</fullName>
    </submittedName>
</protein>